<evidence type="ECO:0000256" key="4">
    <source>
        <dbReference type="RuleBase" id="RU000363"/>
    </source>
</evidence>
<keyword evidence="6" id="KW-1185">Reference proteome</keyword>
<dbReference type="PANTHER" id="PTHR43490:SF99">
    <property type="entry name" value="SHORT-CHAIN DEHYDROGENASE_REDUCTASE"/>
    <property type="match status" value="1"/>
</dbReference>
<evidence type="ECO:0000313" key="6">
    <source>
        <dbReference type="Proteomes" id="UP001431209"/>
    </source>
</evidence>
<evidence type="ECO:0000256" key="3">
    <source>
        <dbReference type="ARBA" id="ARBA00023002"/>
    </source>
</evidence>
<evidence type="ECO:0000256" key="1">
    <source>
        <dbReference type="ARBA" id="ARBA00006484"/>
    </source>
</evidence>
<dbReference type="PROSITE" id="PS00061">
    <property type="entry name" value="ADH_SHORT"/>
    <property type="match status" value="1"/>
</dbReference>
<dbReference type="GO" id="GO:0016491">
    <property type="term" value="F:oxidoreductase activity"/>
    <property type="evidence" value="ECO:0007669"/>
    <property type="project" value="UniProtKB-KW"/>
</dbReference>
<gene>
    <name evidence="5" type="ORF">AKO1_014819</name>
</gene>
<reference evidence="5 6" key="1">
    <citation type="submission" date="2024-03" db="EMBL/GenBank/DDBJ databases">
        <title>The Acrasis kona genome and developmental transcriptomes reveal deep origins of eukaryotic multicellular pathways.</title>
        <authorList>
            <person name="Sheikh S."/>
            <person name="Fu C.-J."/>
            <person name="Brown M.W."/>
            <person name="Baldauf S.L."/>
        </authorList>
    </citation>
    <scope>NUCLEOTIDE SEQUENCE [LARGE SCALE GENOMIC DNA]</scope>
    <source>
        <strain evidence="5 6">ATCC MYA-3509</strain>
    </source>
</reference>
<comment type="similarity">
    <text evidence="1 4">Belongs to the short-chain dehydrogenases/reductases (SDR) family.</text>
</comment>
<dbReference type="SUPFAM" id="SSF51735">
    <property type="entry name" value="NAD(P)-binding Rossmann-fold domains"/>
    <property type="match status" value="1"/>
</dbReference>
<keyword evidence="2" id="KW-0521">NADP</keyword>
<organism evidence="5 6">
    <name type="scientific">Acrasis kona</name>
    <dbReference type="NCBI Taxonomy" id="1008807"/>
    <lineage>
        <taxon>Eukaryota</taxon>
        <taxon>Discoba</taxon>
        <taxon>Heterolobosea</taxon>
        <taxon>Tetramitia</taxon>
        <taxon>Eutetramitia</taxon>
        <taxon>Acrasidae</taxon>
        <taxon>Acrasis</taxon>
    </lineage>
</organism>
<dbReference type="PANTHER" id="PTHR43490">
    <property type="entry name" value="(+)-NEOMENTHOL DEHYDROGENASE"/>
    <property type="match status" value="1"/>
</dbReference>
<dbReference type="InterPro" id="IPR002347">
    <property type="entry name" value="SDR_fam"/>
</dbReference>
<accession>A0AAW2Z1L1</accession>
<protein>
    <submittedName>
        <fullName evidence="5">(+)-neomenthol dehydrogenase</fullName>
    </submittedName>
</protein>
<keyword evidence="3" id="KW-0560">Oxidoreductase</keyword>
<dbReference type="PRINTS" id="PR00080">
    <property type="entry name" value="SDRFAMILY"/>
</dbReference>
<proteinExistence type="inferred from homology"/>
<dbReference type="InterPro" id="IPR020904">
    <property type="entry name" value="Sc_DH/Rdtase_CS"/>
</dbReference>
<comment type="caution">
    <text evidence="5">The sequence shown here is derived from an EMBL/GenBank/DDBJ whole genome shotgun (WGS) entry which is preliminary data.</text>
</comment>
<dbReference type="InterPro" id="IPR036291">
    <property type="entry name" value="NAD(P)-bd_dom_sf"/>
</dbReference>
<dbReference type="GO" id="GO:0016020">
    <property type="term" value="C:membrane"/>
    <property type="evidence" value="ECO:0007669"/>
    <property type="project" value="TreeGrafter"/>
</dbReference>
<dbReference type="AlphaFoldDB" id="A0AAW2Z1L1"/>
<evidence type="ECO:0000256" key="2">
    <source>
        <dbReference type="ARBA" id="ARBA00022857"/>
    </source>
</evidence>
<dbReference type="Gene3D" id="3.40.50.720">
    <property type="entry name" value="NAD(P)-binding Rossmann-like Domain"/>
    <property type="match status" value="1"/>
</dbReference>
<dbReference type="PRINTS" id="PR00081">
    <property type="entry name" value="GDHRDH"/>
</dbReference>
<evidence type="ECO:0000313" key="5">
    <source>
        <dbReference type="EMBL" id="KAL0483162.1"/>
    </source>
</evidence>
<dbReference type="Pfam" id="PF00106">
    <property type="entry name" value="adh_short"/>
    <property type="match status" value="1"/>
</dbReference>
<sequence length="231" mass="25045">MSKIILVTGANQGIGFQFAKQLGELGHTVYLGARDIKKGEEAVAKIGLKNVHPLLLDVTKEESIKESVKKIQQEQKHLDVLINNAGIAKYEGKPEVDVDLLKDIFDTNVFGVVRVTNAFIPLLKSSSSPIVLNVSSTVGSTGFVSDPNTTANSFLSYAASKSALNTYSILLSHLLQDVKVNFVSPGYCGTNLNNFAGTLDPKDTVKLMVERVVFAETTGQFYDYDGSKLDL</sequence>
<dbReference type="Proteomes" id="UP001431209">
    <property type="component" value="Unassembled WGS sequence"/>
</dbReference>
<dbReference type="EMBL" id="JAOPGA020000943">
    <property type="protein sequence ID" value="KAL0483162.1"/>
    <property type="molecule type" value="Genomic_DNA"/>
</dbReference>
<name>A0AAW2Z1L1_9EUKA</name>